<feature type="region of interest" description="Disordered" evidence="1">
    <location>
        <begin position="1034"/>
        <end position="1059"/>
    </location>
</feature>
<feature type="region of interest" description="Disordered" evidence="1">
    <location>
        <begin position="81"/>
        <end position="121"/>
    </location>
</feature>
<dbReference type="RefSeq" id="XP_067752617.1">
    <property type="nucleotide sequence ID" value="XM_067896460.1"/>
</dbReference>
<feature type="compositionally biased region" description="Basic and acidic residues" evidence="1">
    <location>
        <begin position="1204"/>
        <end position="1220"/>
    </location>
</feature>
<name>A0A836HD26_9TRYP</name>
<feature type="compositionally biased region" description="Low complexity" evidence="1">
    <location>
        <begin position="1355"/>
        <end position="1366"/>
    </location>
</feature>
<reference evidence="2 3" key="1">
    <citation type="submission" date="2021-02" db="EMBL/GenBank/DDBJ databases">
        <title>Porcisia hertigi Genome sequencing and assembly.</title>
        <authorList>
            <person name="Almutairi H."/>
            <person name="Gatherer D."/>
        </authorList>
    </citation>
    <scope>NUCLEOTIDE SEQUENCE [LARGE SCALE GENOMIC DNA]</scope>
    <source>
        <strain evidence="2 3">C119</strain>
    </source>
</reference>
<feature type="compositionally biased region" description="Basic and acidic residues" evidence="1">
    <location>
        <begin position="1035"/>
        <end position="1052"/>
    </location>
</feature>
<evidence type="ECO:0000313" key="3">
    <source>
        <dbReference type="Proteomes" id="UP000674318"/>
    </source>
</evidence>
<feature type="compositionally biased region" description="Low complexity" evidence="1">
    <location>
        <begin position="1415"/>
        <end position="1426"/>
    </location>
</feature>
<gene>
    <name evidence="2" type="ORF">JKF63_00409</name>
</gene>
<feature type="region of interest" description="Disordered" evidence="1">
    <location>
        <begin position="947"/>
        <end position="975"/>
    </location>
</feature>
<comment type="caution">
    <text evidence="2">The sequence shown here is derived from an EMBL/GenBank/DDBJ whole genome shotgun (WGS) entry which is preliminary data.</text>
</comment>
<dbReference type="Proteomes" id="UP000674318">
    <property type="component" value="Unassembled WGS sequence"/>
</dbReference>
<dbReference type="KEGG" id="phet:94286537"/>
<evidence type="ECO:0000256" key="1">
    <source>
        <dbReference type="SAM" id="MobiDB-lite"/>
    </source>
</evidence>
<dbReference type="GeneID" id="94286537"/>
<keyword evidence="3" id="KW-1185">Reference proteome</keyword>
<organism evidence="2 3">
    <name type="scientific">Porcisia hertigi</name>
    <dbReference type="NCBI Taxonomy" id="2761500"/>
    <lineage>
        <taxon>Eukaryota</taxon>
        <taxon>Discoba</taxon>
        <taxon>Euglenozoa</taxon>
        <taxon>Kinetoplastea</taxon>
        <taxon>Metakinetoplastina</taxon>
        <taxon>Trypanosomatida</taxon>
        <taxon>Trypanosomatidae</taxon>
        <taxon>Leishmaniinae</taxon>
        <taxon>Porcisia</taxon>
    </lineage>
</organism>
<accession>A0A836HD26</accession>
<dbReference type="EMBL" id="JAFJZO010000036">
    <property type="protein sequence ID" value="KAG5490289.1"/>
    <property type="molecule type" value="Genomic_DNA"/>
</dbReference>
<feature type="compositionally biased region" description="Polar residues" evidence="1">
    <location>
        <begin position="1393"/>
        <end position="1412"/>
    </location>
</feature>
<feature type="region of interest" description="Disordered" evidence="1">
    <location>
        <begin position="902"/>
        <end position="921"/>
    </location>
</feature>
<feature type="compositionally biased region" description="Basic and acidic residues" evidence="1">
    <location>
        <begin position="947"/>
        <end position="958"/>
    </location>
</feature>
<feature type="compositionally biased region" description="Polar residues" evidence="1">
    <location>
        <begin position="1368"/>
        <end position="1382"/>
    </location>
</feature>
<proteinExistence type="predicted"/>
<feature type="region of interest" description="Disordered" evidence="1">
    <location>
        <begin position="1351"/>
        <end position="1448"/>
    </location>
</feature>
<feature type="region of interest" description="Disordered" evidence="1">
    <location>
        <begin position="1114"/>
        <end position="1176"/>
    </location>
</feature>
<dbReference type="OrthoDB" id="244005at2759"/>
<feature type="region of interest" description="Disordered" evidence="1">
    <location>
        <begin position="1199"/>
        <end position="1220"/>
    </location>
</feature>
<protein>
    <submittedName>
        <fullName evidence="2">Uncharacterized protein</fullName>
    </submittedName>
</protein>
<evidence type="ECO:0000313" key="2">
    <source>
        <dbReference type="EMBL" id="KAG5490289.1"/>
    </source>
</evidence>
<sequence length="1475" mass="161223">MTSRERATQARHVALLASDASVLNRCGQEEVHLKHHLARATAAFALNVKRNQAIADREERSRETRLRAQFEELLSGTSGLEVPSVVKSPSTPGLTDAAKRGRSPAEAAPDPFKTHPTPSTGAVVAVSPGLKSTDATAAGVSTPSATFPPYSLGFPDAYKLSGFKSPIHWASVAYDETFLTAYGPRQVRDRALGQVLTDAEGRPTTREAYPHRFMTAVACYLLNEVLCADAMVSQLWQEKLRQPIFDSVFSSQSIAMGREQSRLRCGHDAGNAAVADATLRTAIESDLRFPLAPEALSATAAPFPRRANTYTTRGEFASLRLWTEEVALQRQERVSICKSVSSLQHAMSRRQVAVDFVQRRVQKAESRAVFVVWRTHTQQRRAYRDAMERFLMGRHLRHQKETTFLRWRGFVLRVKVHALERRLGDIEDSRDRVASEHAAALRRLHENLTKERSRHLQESFERETLQAQILDNHSVELEALRTTLHMERERTAESRRWMARWERVAKTFRPAKPCPPVPRPIWTIACALLKSEEAFAAMVVKHGGDHERLLQAPNSMVLEARQRMEELLLVWVNAIMQESPQASTWIHVNAFKYGYSSQSQKLSSSKMASSQLAAKNASADGTVCEFNIYTFMCLVRELRRRYAEAGLMTKAVFWGRSDGTNVTDCYQELTHLFAVQACGGLYPPLLAHCLSSPLWFTPEGVFAGSTFQQNGTARQLRHQHTVSMWLLASLFVGHIRIMWVASLSDRRVPPGRSPMMDTETLGCKHEAEMMRLTQLSFPIQNSTPGAGQAAAPRGTRVVSKNTVLSKSQTSVSLGPSFSTSAAQKDSTAFVAAEVSKDPATTATEMTLLEMLRARHRAMRDSTRKNSISSDSSSTLVRNELLGLGEDSLADIEAYLGMAPSQVHSLRGEGGSSGSEDGDDEEDRWINRLFRNILEVEEAEAEQRRTMRLRSKEAREHAAGDGCAKSETSTSAIALSDSEECERVSVGKSAARTEAAAEAYTYTTAHGDLSKKTVFLTEDQLRLLRSLPSRSFGFDTPRDVAIEPHEAGSRGEKPSTGNPLNAPSSLYSFLLNSLDDMEARQQWCGLARVVTSLVVRFHLLDNSEDAARWAALQAQARGEGEESRKTKSSQRSPLRRSRSPTPPGTARLPPVSVGDNLKKKAASTARQSVAGMANSRSGGRVAAPLETAEVHASAASSADLLLTDEDGHSGEGADRGVKGDKMSSVGRLAKVTAAAASISCPPTTGGARATGVNAHGANAHVPPKVQVTKQHVAHVRTSIPEAASSIESCKKTQEPSKGVPEEFPRALTFSNAAVSEAHPHAPILSRLASSSIPSTFATPASNRVGQEKSLRVGQLTTATPPSMTASPGRSENVSSWPVPSSSGEYRPSFPDRSTLPTANRGSAPTGNCNSSKQDAPRLLTKPPTLLAPAPPMESGRIFREASSEQSKSLSPLVLHATHLRQSPSSIRPKDYFLMDT</sequence>